<feature type="transmembrane region" description="Helical" evidence="1">
    <location>
        <begin position="316"/>
        <end position="337"/>
    </location>
</feature>
<dbReference type="GO" id="GO:0016747">
    <property type="term" value="F:acyltransferase activity, transferring groups other than amino-acyl groups"/>
    <property type="evidence" value="ECO:0007669"/>
    <property type="project" value="InterPro"/>
</dbReference>
<keyword evidence="1" id="KW-1133">Transmembrane helix</keyword>
<dbReference type="Pfam" id="PF01757">
    <property type="entry name" value="Acyl_transf_3"/>
    <property type="match status" value="1"/>
</dbReference>
<sequence>MARPAQPARASQPGRYARWPQLDGLRAFAVFGVFYTHFVQDGTMWGHAGVRLFFVLSGFLITGILLRGRDARDEGAGHPIRNFYIRRALRLWPAYYLLIGVALAANWLDMRDYAWWHLLYLSNILVAIKNSWEVPWITAHLWTLSVEEQFYLVWPLVMLLLPRRALDLACAVAILIAVIGRVVIPWQLLAYTTVPTNSLDALAGGGLLALLHHRRGIPGWFPAIGLAAGAGIIVALVTGSLLGTHVAEVLTVPLFAALIALAIRKYRGPLRWVLANPIIGYLGRVSYGAYLFHLFVMGFMFTVLAPRFGLFQSRGWPLFMAGAAITYALATLSWFLVERPLNRLKDRFAYP</sequence>
<accession>A0A1E3LS04</accession>
<keyword evidence="4" id="KW-1185">Reference proteome</keyword>
<evidence type="ECO:0000313" key="3">
    <source>
        <dbReference type="EMBL" id="ODP36542.1"/>
    </source>
</evidence>
<gene>
    <name evidence="3" type="ORF">BFL28_05570</name>
</gene>
<organism evidence="3 4">
    <name type="scientific">Sphingomonas turrisvirgatae</name>
    <dbReference type="NCBI Taxonomy" id="1888892"/>
    <lineage>
        <taxon>Bacteria</taxon>
        <taxon>Pseudomonadati</taxon>
        <taxon>Pseudomonadota</taxon>
        <taxon>Alphaproteobacteria</taxon>
        <taxon>Sphingomonadales</taxon>
        <taxon>Sphingomonadaceae</taxon>
        <taxon>Sphingomonas</taxon>
    </lineage>
</organism>
<dbReference type="InterPro" id="IPR002656">
    <property type="entry name" value="Acyl_transf_3_dom"/>
</dbReference>
<dbReference type="PANTHER" id="PTHR23028">
    <property type="entry name" value="ACETYLTRANSFERASE"/>
    <property type="match status" value="1"/>
</dbReference>
<feature type="transmembrane region" description="Helical" evidence="1">
    <location>
        <begin position="89"/>
        <end position="108"/>
    </location>
</feature>
<protein>
    <recommendedName>
        <fullName evidence="2">Acyltransferase 3 domain-containing protein</fullName>
    </recommendedName>
</protein>
<feature type="transmembrane region" description="Helical" evidence="1">
    <location>
        <begin position="287"/>
        <end position="310"/>
    </location>
</feature>
<dbReference type="PANTHER" id="PTHR23028:SF53">
    <property type="entry name" value="ACYL_TRANSF_3 DOMAIN-CONTAINING PROTEIN"/>
    <property type="match status" value="1"/>
</dbReference>
<comment type="caution">
    <text evidence="3">The sequence shown here is derived from an EMBL/GenBank/DDBJ whole genome shotgun (WGS) entry which is preliminary data.</text>
</comment>
<feature type="transmembrane region" description="Helical" evidence="1">
    <location>
        <begin position="165"/>
        <end position="184"/>
    </location>
</feature>
<dbReference type="GO" id="GO:0016020">
    <property type="term" value="C:membrane"/>
    <property type="evidence" value="ECO:0007669"/>
    <property type="project" value="TreeGrafter"/>
</dbReference>
<name>A0A1E3LS04_9SPHN</name>
<dbReference type="InterPro" id="IPR050879">
    <property type="entry name" value="Acyltransferase_3"/>
</dbReference>
<dbReference type="GO" id="GO:0009103">
    <property type="term" value="P:lipopolysaccharide biosynthetic process"/>
    <property type="evidence" value="ECO:0007669"/>
    <property type="project" value="TreeGrafter"/>
</dbReference>
<feature type="transmembrane region" description="Helical" evidence="1">
    <location>
        <begin position="50"/>
        <end position="68"/>
    </location>
</feature>
<evidence type="ECO:0000259" key="2">
    <source>
        <dbReference type="Pfam" id="PF01757"/>
    </source>
</evidence>
<keyword evidence="1" id="KW-0472">Membrane</keyword>
<evidence type="ECO:0000313" key="4">
    <source>
        <dbReference type="Proteomes" id="UP000094487"/>
    </source>
</evidence>
<reference evidence="3 4" key="1">
    <citation type="submission" date="2016-08" db="EMBL/GenBank/DDBJ databases">
        <title>Draft genome of the agarase producing Sphingomonas sp. MCT13.</title>
        <authorList>
            <person name="D'Andrea M.M."/>
            <person name="Rossolini G.M."/>
            <person name="Thaller M.C."/>
        </authorList>
    </citation>
    <scope>NUCLEOTIDE SEQUENCE [LARGE SCALE GENOMIC DNA]</scope>
    <source>
        <strain evidence="3 4">MCT13</strain>
    </source>
</reference>
<proteinExistence type="predicted"/>
<dbReference type="EMBL" id="MDDS01000068">
    <property type="protein sequence ID" value="ODP36542.1"/>
    <property type="molecule type" value="Genomic_DNA"/>
</dbReference>
<dbReference type="AlphaFoldDB" id="A0A1E3LS04"/>
<evidence type="ECO:0000256" key="1">
    <source>
        <dbReference type="SAM" id="Phobius"/>
    </source>
</evidence>
<feature type="transmembrane region" description="Helical" evidence="1">
    <location>
        <begin position="249"/>
        <end position="266"/>
    </location>
</feature>
<feature type="transmembrane region" description="Helical" evidence="1">
    <location>
        <begin position="223"/>
        <end position="243"/>
    </location>
</feature>
<feature type="domain" description="Acyltransferase 3" evidence="2">
    <location>
        <begin position="21"/>
        <end position="332"/>
    </location>
</feature>
<feature type="transmembrane region" description="Helical" evidence="1">
    <location>
        <begin position="190"/>
        <end position="211"/>
    </location>
</feature>
<feature type="transmembrane region" description="Helical" evidence="1">
    <location>
        <begin position="21"/>
        <end position="38"/>
    </location>
</feature>
<dbReference type="Proteomes" id="UP000094487">
    <property type="component" value="Unassembled WGS sequence"/>
</dbReference>
<keyword evidence="1" id="KW-0812">Transmembrane</keyword>